<keyword evidence="2" id="KW-1185">Reference proteome</keyword>
<proteinExistence type="predicted"/>
<dbReference type="Proteomes" id="UP001209682">
    <property type="component" value="Unassembled WGS sequence"/>
</dbReference>
<evidence type="ECO:0000313" key="1">
    <source>
        <dbReference type="EMBL" id="MCW8040524.1"/>
    </source>
</evidence>
<dbReference type="RefSeq" id="WP_265465971.1">
    <property type="nucleotide sequence ID" value="NZ_JAPEQW010000023.1"/>
</dbReference>
<comment type="caution">
    <text evidence="1">The sequence shown here is derived from an EMBL/GenBank/DDBJ whole genome shotgun (WGS) entry which is preliminary data.</text>
</comment>
<gene>
    <name evidence="1" type="ORF">OKC24_15405</name>
</gene>
<evidence type="ECO:0000313" key="2">
    <source>
        <dbReference type="Proteomes" id="UP001209682"/>
    </source>
</evidence>
<protein>
    <submittedName>
        <fullName evidence="1">Uncharacterized protein</fullName>
    </submittedName>
</protein>
<accession>A0ABT3NLS9</accession>
<dbReference type="EMBL" id="JAPEQW010000023">
    <property type="protein sequence ID" value="MCW8040524.1"/>
    <property type="molecule type" value="Genomic_DNA"/>
</dbReference>
<name>A0ABT3NLS9_9GAMM</name>
<organism evidence="1 2">
    <name type="scientific">Acinetobacter entericus</name>
    <dbReference type="NCBI Taxonomy" id="2989714"/>
    <lineage>
        <taxon>Bacteria</taxon>
        <taxon>Pseudomonadati</taxon>
        <taxon>Pseudomonadota</taxon>
        <taxon>Gammaproteobacteria</taxon>
        <taxon>Moraxellales</taxon>
        <taxon>Moraxellaceae</taxon>
        <taxon>Acinetobacter</taxon>
    </lineage>
</organism>
<reference evidence="1 2" key="1">
    <citation type="submission" date="2022-11" db="EMBL/GenBank/DDBJ databases">
        <title>Acinetobacter entericus sp. nov., isolated from the gut of the plastic-eating larvae of the Coleoptera insect Zophobas atratus.</title>
        <authorList>
            <person name="Dong X."/>
            <person name="Yang Y."/>
        </authorList>
    </citation>
    <scope>NUCLEOTIDE SEQUENCE [LARGE SCALE GENOMIC DNA]</scope>
    <source>
        <strain evidence="1 2">BIT-DXN8</strain>
    </source>
</reference>
<sequence>MKFNYSSITRTLTVFGVKMTHIFNNVSVGEIEVLITDAKLKEATWRV</sequence>